<dbReference type="Proteomes" id="UP000243975">
    <property type="component" value="Unassembled WGS sequence"/>
</dbReference>
<dbReference type="STRING" id="59895.A0A103YB75"/>
<gene>
    <name evidence="2" type="ORF">Ccrd_015796</name>
</gene>
<protein>
    <submittedName>
        <fullName evidence="2">Uncharacterized protein</fullName>
    </submittedName>
</protein>
<dbReference type="AlphaFoldDB" id="A0A103YB75"/>
<proteinExistence type="predicted"/>
<name>A0A103YB75_CYNCS</name>
<dbReference type="EMBL" id="LEKV01001860">
    <property type="protein sequence ID" value="KVI05862.1"/>
    <property type="molecule type" value="Genomic_DNA"/>
</dbReference>
<organism evidence="2 3">
    <name type="scientific">Cynara cardunculus var. scolymus</name>
    <name type="common">Globe artichoke</name>
    <name type="synonym">Cynara scolymus</name>
    <dbReference type="NCBI Taxonomy" id="59895"/>
    <lineage>
        <taxon>Eukaryota</taxon>
        <taxon>Viridiplantae</taxon>
        <taxon>Streptophyta</taxon>
        <taxon>Embryophyta</taxon>
        <taxon>Tracheophyta</taxon>
        <taxon>Spermatophyta</taxon>
        <taxon>Magnoliopsida</taxon>
        <taxon>eudicotyledons</taxon>
        <taxon>Gunneridae</taxon>
        <taxon>Pentapetalae</taxon>
        <taxon>asterids</taxon>
        <taxon>campanulids</taxon>
        <taxon>Asterales</taxon>
        <taxon>Asteraceae</taxon>
        <taxon>Carduoideae</taxon>
        <taxon>Cardueae</taxon>
        <taxon>Carduinae</taxon>
        <taxon>Cynara</taxon>
    </lineage>
</organism>
<dbReference type="Gramene" id="KVI05862">
    <property type="protein sequence ID" value="KVI05862"/>
    <property type="gene ID" value="Ccrd_015796"/>
</dbReference>
<comment type="caution">
    <text evidence="2">The sequence shown here is derived from an EMBL/GenBank/DDBJ whole genome shotgun (WGS) entry which is preliminary data.</text>
</comment>
<feature type="compositionally biased region" description="Low complexity" evidence="1">
    <location>
        <begin position="8"/>
        <end position="20"/>
    </location>
</feature>
<feature type="region of interest" description="Disordered" evidence="1">
    <location>
        <begin position="1"/>
        <end position="20"/>
    </location>
</feature>
<evidence type="ECO:0000313" key="3">
    <source>
        <dbReference type="Proteomes" id="UP000243975"/>
    </source>
</evidence>
<accession>A0A103YB75</accession>
<evidence type="ECO:0000313" key="2">
    <source>
        <dbReference type="EMBL" id="KVI05862.1"/>
    </source>
</evidence>
<reference evidence="2 3" key="1">
    <citation type="journal article" date="2016" name="Sci. Rep.">
        <title>The genome sequence of the outbreeding globe artichoke constructed de novo incorporating a phase-aware low-pass sequencing strategy of F1 progeny.</title>
        <authorList>
            <person name="Scaglione D."/>
            <person name="Reyes-Chin-Wo S."/>
            <person name="Acquadro A."/>
            <person name="Froenicke L."/>
            <person name="Portis E."/>
            <person name="Beitel C."/>
            <person name="Tirone M."/>
            <person name="Mauro R."/>
            <person name="Lo Monaco A."/>
            <person name="Mauromicale G."/>
            <person name="Faccioli P."/>
            <person name="Cattivelli L."/>
            <person name="Rieseberg L."/>
            <person name="Michelmore R."/>
            <person name="Lanteri S."/>
        </authorList>
    </citation>
    <scope>NUCLEOTIDE SEQUENCE [LARGE SCALE GENOMIC DNA]</scope>
    <source>
        <strain evidence="2">2C</strain>
    </source>
</reference>
<keyword evidence="3" id="KW-1185">Reference proteome</keyword>
<sequence length="166" mass="18455">MGGTSNDSSSSSSSMSPLSSPSSIVYVDLYGKRRQIAKVQVLEREIGLIQYVDAFFHPRLQAEIRFVIDPETSGRIFGERLVLCCVVVVVARQQQSVVHAARRQTVDVVAARVTKRKHVPRNVAIVPGFHATAVANRHVQNVRFVVVNHAHAFKCMMNVSIAPRYM</sequence>
<evidence type="ECO:0000256" key="1">
    <source>
        <dbReference type="SAM" id="MobiDB-lite"/>
    </source>
</evidence>
<dbReference type="OMA" id="SIAPRYM"/>